<feature type="compositionally biased region" description="Basic and acidic residues" evidence="1">
    <location>
        <begin position="104"/>
        <end position="117"/>
    </location>
</feature>
<evidence type="ECO:0000313" key="2">
    <source>
        <dbReference type="EMBL" id="MDN4161131.1"/>
    </source>
</evidence>
<sequence>MPGPFNTEHIAYLFRQRGYRVNEFAGLLDLSNNVVEAFLRGTVEPGDLRLSTIVNMAALLGIPVQTMFAPPAPLPHVPPVAVTPHHPQNPADPVQSAAASESGSSDRDGSPVEDRASVESDAAQLVACVYDNGRVTPVQVSELAQAFGWTLTRTYDAAKEADQRLRYAGLAMTTSHGELFVTPTADHLDARRALATRRTYERGLSHAHYKAAHQVFTGGEVTVSNSARQRLRTLGGLVNLGIFTDARDPAYTPEAREAFL</sequence>
<organism evidence="2 3">
    <name type="scientific">Nocardioides abyssi</name>
    <dbReference type="NCBI Taxonomy" id="3058370"/>
    <lineage>
        <taxon>Bacteria</taxon>
        <taxon>Bacillati</taxon>
        <taxon>Actinomycetota</taxon>
        <taxon>Actinomycetes</taxon>
        <taxon>Propionibacteriales</taxon>
        <taxon>Nocardioidaceae</taxon>
        <taxon>Nocardioides</taxon>
    </lineage>
</organism>
<dbReference type="RefSeq" id="WP_300960031.1">
    <property type="nucleotide sequence ID" value="NZ_JAUHJR010000002.1"/>
</dbReference>
<keyword evidence="3" id="KW-1185">Reference proteome</keyword>
<reference evidence="2" key="1">
    <citation type="submission" date="2023-06" db="EMBL/GenBank/DDBJ databases">
        <title>Draft genome sequence of Nocardioides sp. SOB72.</title>
        <authorList>
            <person name="Zhang G."/>
        </authorList>
    </citation>
    <scope>NUCLEOTIDE SEQUENCE</scope>
    <source>
        <strain evidence="2">SOB72</strain>
    </source>
</reference>
<accession>A0ABT8ESJ7</accession>
<name>A0ABT8ESJ7_9ACTN</name>
<feature type="region of interest" description="Disordered" evidence="1">
    <location>
        <begin position="79"/>
        <end position="117"/>
    </location>
</feature>
<evidence type="ECO:0000313" key="3">
    <source>
        <dbReference type="Proteomes" id="UP001168537"/>
    </source>
</evidence>
<gene>
    <name evidence="2" type="ORF">QWY29_07150</name>
</gene>
<dbReference type="EMBL" id="JAUHJR010000002">
    <property type="protein sequence ID" value="MDN4161131.1"/>
    <property type="molecule type" value="Genomic_DNA"/>
</dbReference>
<evidence type="ECO:0000256" key="1">
    <source>
        <dbReference type="SAM" id="MobiDB-lite"/>
    </source>
</evidence>
<proteinExistence type="predicted"/>
<comment type="caution">
    <text evidence="2">The sequence shown here is derived from an EMBL/GenBank/DDBJ whole genome shotgun (WGS) entry which is preliminary data.</text>
</comment>
<dbReference type="Proteomes" id="UP001168537">
    <property type="component" value="Unassembled WGS sequence"/>
</dbReference>
<protein>
    <submittedName>
        <fullName evidence="2">Helix-turn-helix transcriptional regulator</fullName>
    </submittedName>
</protein>